<feature type="coiled-coil region" evidence="1">
    <location>
        <begin position="78"/>
        <end position="105"/>
    </location>
</feature>
<sequence>MAWGGNQLGGSIVVNSLKASILWALIFSVGELGRQVTVADTSRKHDTYLALAQAVMLPRDVADLAAEDEVTTGSLKVMQNKQKKANALEAELKKVREKLVSTNATLFEECKSSIIVSALRCHKN</sequence>
<accession>A0A7J0DHE7</accession>
<dbReference type="AlphaFoldDB" id="A0A7J0DHE7"/>
<comment type="caution">
    <text evidence="2">The sequence shown here is derived from an EMBL/GenBank/DDBJ whole genome shotgun (WGS) entry which is preliminary data.</text>
</comment>
<gene>
    <name evidence="2" type="ORF">Acr_00g0038860</name>
</gene>
<evidence type="ECO:0000313" key="2">
    <source>
        <dbReference type="EMBL" id="GFS35285.1"/>
    </source>
</evidence>
<reference evidence="3" key="1">
    <citation type="submission" date="2019-07" db="EMBL/GenBank/DDBJ databases">
        <title>De Novo Assembly of kiwifruit Actinidia rufa.</title>
        <authorList>
            <person name="Sugita-Konishi S."/>
            <person name="Sato K."/>
            <person name="Mori E."/>
            <person name="Abe Y."/>
            <person name="Kisaki G."/>
            <person name="Hamano K."/>
            <person name="Suezawa K."/>
            <person name="Otani M."/>
            <person name="Fukuda T."/>
            <person name="Manabe T."/>
            <person name="Gomi K."/>
            <person name="Tabuchi M."/>
            <person name="Akimitsu K."/>
            <person name="Kataoka I."/>
        </authorList>
    </citation>
    <scope>NUCLEOTIDE SEQUENCE [LARGE SCALE GENOMIC DNA]</scope>
    <source>
        <strain evidence="3">cv. Fuchu</strain>
    </source>
</reference>
<dbReference type="EMBL" id="BJWL01000226">
    <property type="protein sequence ID" value="GFS35285.1"/>
    <property type="molecule type" value="Genomic_DNA"/>
</dbReference>
<organism evidence="2 3">
    <name type="scientific">Actinidia rufa</name>
    <dbReference type="NCBI Taxonomy" id="165716"/>
    <lineage>
        <taxon>Eukaryota</taxon>
        <taxon>Viridiplantae</taxon>
        <taxon>Streptophyta</taxon>
        <taxon>Embryophyta</taxon>
        <taxon>Tracheophyta</taxon>
        <taxon>Spermatophyta</taxon>
        <taxon>Magnoliopsida</taxon>
        <taxon>eudicotyledons</taxon>
        <taxon>Gunneridae</taxon>
        <taxon>Pentapetalae</taxon>
        <taxon>asterids</taxon>
        <taxon>Ericales</taxon>
        <taxon>Actinidiaceae</taxon>
        <taxon>Actinidia</taxon>
    </lineage>
</organism>
<keyword evidence="3" id="KW-1185">Reference proteome</keyword>
<proteinExistence type="predicted"/>
<name>A0A7J0DHE7_9ERIC</name>
<protein>
    <submittedName>
        <fullName evidence="2">Uncharacterized protein</fullName>
    </submittedName>
</protein>
<evidence type="ECO:0000256" key="1">
    <source>
        <dbReference type="SAM" id="Coils"/>
    </source>
</evidence>
<dbReference type="Proteomes" id="UP000585474">
    <property type="component" value="Unassembled WGS sequence"/>
</dbReference>
<evidence type="ECO:0000313" key="3">
    <source>
        <dbReference type="Proteomes" id="UP000585474"/>
    </source>
</evidence>
<keyword evidence="1" id="KW-0175">Coiled coil</keyword>